<evidence type="ECO:0000313" key="4">
    <source>
        <dbReference type="Proteomes" id="UP000033140"/>
    </source>
</evidence>
<keyword evidence="4" id="KW-1185">Reference proteome</keyword>
<dbReference type="RefSeq" id="XP_019023262.1">
    <property type="nucleotide sequence ID" value="XM_019166207.1"/>
</dbReference>
<proteinExistence type="predicted"/>
<dbReference type="InterPro" id="IPR038765">
    <property type="entry name" value="Papain-like_cys_pep_sf"/>
</dbReference>
<dbReference type="InterPro" id="IPR050704">
    <property type="entry name" value="Peptidase_C85-like"/>
</dbReference>
<dbReference type="GO" id="GO:0004843">
    <property type="term" value="F:cysteine-type deubiquitinase activity"/>
    <property type="evidence" value="ECO:0007669"/>
    <property type="project" value="TreeGrafter"/>
</dbReference>
<dbReference type="PROSITE" id="PS50802">
    <property type="entry name" value="OTU"/>
    <property type="match status" value="1"/>
</dbReference>
<name>A0A0E9NI39_SAICN</name>
<dbReference type="GO" id="GO:0016579">
    <property type="term" value="P:protein deubiquitination"/>
    <property type="evidence" value="ECO:0007669"/>
    <property type="project" value="TreeGrafter"/>
</dbReference>
<dbReference type="Proteomes" id="UP000033140">
    <property type="component" value="Unassembled WGS sequence"/>
</dbReference>
<dbReference type="AlphaFoldDB" id="A0A0E9NI39"/>
<dbReference type="PANTHER" id="PTHR12419:SF7">
    <property type="entry name" value="OTU DOMAIN-CONTAINING PROTEIN 3"/>
    <property type="match status" value="1"/>
</dbReference>
<comment type="caution">
    <text evidence="3">The sequence shown here is derived from an EMBL/GenBank/DDBJ whole genome shotgun (WGS) entry which is preliminary data.</text>
</comment>
<dbReference type="SUPFAM" id="SSF54001">
    <property type="entry name" value="Cysteine proteinases"/>
    <property type="match status" value="1"/>
</dbReference>
<dbReference type="OrthoDB" id="409956at2759"/>
<feature type="domain" description="OTU" evidence="2">
    <location>
        <begin position="48"/>
        <end position="183"/>
    </location>
</feature>
<gene>
    <name evidence="3" type="ORF">G7K_3681-t1</name>
</gene>
<dbReference type="CDD" id="cd22756">
    <property type="entry name" value="OTU_OTUD3-like"/>
    <property type="match status" value="1"/>
</dbReference>
<dbReference type="STRING" id="698492.A0A0E9NI39"/>
<feature type="compositionally biased region" description="Basic and acidic residues" evidence="1">
    <location>
        <begin position="286"/>
        <end position="302"/>
    </location>
</feature>
<dbReference type="InterPro" id="IPR003323">
    <property type="entry name" value="OTU_dom"/>
</dbReference>
<feature type="region of interest" description="Disordered" evidence="1">
    <location>
        <begin position="1"/>
        <end position="36"/>
    </location>
</feature>
<feature type="compositionally biased region" description="Low complexity" evidence="1">
    <location>
        <begin position="303"/>
        <end position="319"/>
    </location>
</feature>
<dbReference type="Pfam" id="PF02338">
    <property type="entry name" value="OTU"/>
    <property type="match status" value="1"/>
</dbReference>
<dbReference type="EMBL" id="BACD03000023">
    <property type="protein sequence ID" value="GAO49532.1"/>
    <property type="molecule type" value="Genomic_DNA"/>
</dbReference>
<dbReference type="OMA" id="KPSCNLA"/>
<protein>
    <recommendedName>
        <fullName evidence="2">OTU domain-containing protein</fullName>
    </recommendedName>
</protein>
<organism evidence="3 4">
    <name type="scientific">Saitoella complicata (strain BCRC 22490 / CBS 7301 / JCM 7358 / NBRC 10748 / NRRL Y-17804)</name>
    <dbReference type="NCBI Taxonomy" id="698492"/>
    <lineage>
        <taxon>Eukaryota</taxon>
        <taxon>Fungi</taxon>
        <taxon>Dikarya</taxon>
        <taxon>Ascomycota</taxon>
        <taxon>Taphrinomycotina</taxon>
        <taxon>Taphrinomycotina incertae sedis</taxon>
        <taxon>Saitoella</taxon>
    </lineage>
</organism>
<sequence length="364" mass="39901">MPPKGRRQAPSSSTQRQAKKAVSFTESAPGSVAYDPNDLSSTLQAQGLYAKDVLGDGNCLFRALSDQCYGEVSHYAEIREKCVEYMKAYEDDFKCFVGEDEEWDHYVRRMASDGVYGDNLEIVAFARSYDRDVKIYQPGLAYIVSSNPSSTPEESAARAKENPANLLHIAYYSWEHYASVRNISGPHTGPPEIAYRPTVEEKKETKRKAKVDAVKEKIVLASLSHPVGVEAVRRALEDAGGSVAVAVEKLQQAEAEKEASGLVDGKEEERNEALVGSAVIAEAGAAEEKAKDEEPAKEEVKPAKPVRTKPVAAPAVKAARMSAAQRKDLAKKKQKEQAKLKRQNEFVNGEDVSKIADAMKTVHI</sequence>
<evidence type="ECO:0000256" key="1">
    <source>
        <dbReference type="SAM" id="MobiDB-lite"/>
    </source>
</evidence>
<dbReference type="Gene3D" id="3.90.70.80">
    <property type="match status" value="1"/>
</dbReference>
<reference evidence="3 4" key="1">
    <citation type="journal article" date="2011" name="J. Gen. Appl. Microbiol.">
        <title>Draft genome sequencing of the enigmatic yeast Saitoella complicata.</title>
        <authorList>
            <person name="Nishida H."/>
            <person name="Hamamoto M."/>
            <person name="Sugiyama J."/>
        </authorList>
    </citation>
    <scope>NUCLEOTIDE SEQUENCE [LARGE SCALE GENOMIC DNA]</scope>
    <source>
        <strain evidence="3 4">NRRL Y-17804</strain>
    </source>
</reference>
<reference evidence="3 4" key="3">
    <citation type="journal article" date="2015" name="Genome Announc.">
        <title>Draft Genome Sequence of the Archiascomycetous Yeast Saitoella complicata.</title>
        <authorList>
            <person name="Yamauchi K."/>
            <person name="Kondo S."/>
            <person name="Hamamoto M."/>
            <person name="Takahashi Y."/>
            <person name="Ogura Y."/>
            <person name="Hayashi T."/>
            <person name="Nishida H."/>
        </authorList>
    </citation>
    <scope>NUCLEOTIDE SEQUENCE [LARGE SCALE GENOMIC DNA]</scope>
    <source>
        <strain evidence="3 4">NRRL Y-17804</strain>
    </source>
</reference>
<accession>A0A0E9NI39</accession>
<feature type="region of interest" description="Disordered" evidence="1">
    <location>
        <begin position="284"/>
        <end position="343"/>
    </location>
</feature>
<reference evidence="3 4" key="2">
    <citation type="journal article" date="2014" name="J. Gen. Appl. Microbiol.">
        <title>The early diverging ascomycetous budding yeast Saitoella complicata has three histone deacetylases belonging to the Clr6, Hos2, and Rpd3 lineages.</title>
        <authorList>
            <person name="Nishida H."/>
            <person name="Matsumoto T."/>
            <person name="Kondo S."/>
            <person name="Hamamoto M."/>
            <person name="Yoshikawa H."/>
        </authorList>
    </citation>
    <scope>NUCLEOTIDE SEQUENCE [LARGE SCALE GENOMIC DNA]</scope>
    <source>
        <strain evidence="3 4">NRRL Y-17804</strain>
    </source>
</reference>
<evidence type="ECO:0000259" key="2">
    <source>
        <dbReference type="PROSITE" id="PS50802"/>
    </source>
</evidence>
<evidence type="ECO:0000313" key="3">
    <source>
        <dbReference type="EMBL" id="GAO49532.1"/>
    </source>
</evidence>
<dbReference type="PANTHER" id="PTHR12419">
    <property type="entry name" value="OTU DOMAIN CONTAINING PROTEIN"/>
    <property type="match status" value="1"/>
</dbReference>